<dbReference type="Pfam" id="PF12697">
    <property type="entry name" value="Abhydrolase_6"/>
    <property type="match status" value="1"/>
</dbReference>
<keyword evidence="2" id="KW-0378">Hydrolase</keyword>
<sequence length="361" mass="40702">MPPTHHTLLFRPSPTPHPIPLPPHISRHCIPTPLGILELLSAQPPPSSIFPSPRKKAILFQHGGFGHATIWIPFLTYFSQHGHPCYALSLRGHGSSWTPSFFSLVWRYGKMSMAHDLQAAVDFVMDLECEARGGEMRDEDLVLVGHSAGGGLVQLFLDRGMGTVGGLVIMAGFPNFGGWGVYWNWVKLDPWFAVRFFFRDLGHPRSPLSETGLVNKAFFSRGYPVDRVREFEVLMPEYESLVWPLGMMLSFVDVAKVLKGIVGWKDEKQQRVLVIAGEKDTLMGVELMRRMAADYRQRFITLAKSFWRFHGVEEGASDLKAGSDDQCGISFEVIKGSGHHIQNDLYWEECAERILVFVHQL</sequence>
<dbReference type="Proteomes" id="UP000235786">
    <property type="component" value="Unassembled WGS sequence"/>
</dbReference>
<dbReference type="EMBL" id="KZ613959">
    <property type="protein sequence ID" value="PMD32406.1"/>
    <property type="molecule type" value="Genomic_DNA"/>
</dbReference>
<dbReference type="InterPro" id="IPR050228">
    <property type="entry name" value="Carboxylesterase_BioH"/>
</dbReference>
<organism evidence="2 3">
    <name type="scientific">Hyaloscypha variabilis (strain UAMH 11265 / GT02V1 / F)</name>
    <name type="common">Meliniomyces variabilis</name>
    <dbReference type="NCBI Taxonomy" id="1149755"/>
    <lineage>
        <taxon>Eukaryota</taxon>
        <taxon>Fungi</taxon>
        <taxon>Dikarya</taxon>
        <taxon>Ascomycota</taxon>
        <taxon>Pezizomycotina</taxon>
        <taxon>Leotiomycetes</taxon>
        <taxon>Helotiales</taxon>
        <taxon>Hyaloscyphaceae</taxon>
        <taxon>Hyaloscypha</taxon>
        <taxon>Hyaloscypha variabilis</taxon>
    </lineage>
</organism>
<keyword evidence="3" id="KW-1185">Reference proteome</keyword>
<evidence type="ECO:0000313" key="2">
    <source>
        <dbReference type="EMBL" id="PMD32406.1"/>
    </source>
</evidence>
<dbReference type="SUPFAM" id="SSF53474">
    <property type="entry name" value="alpha/beta-Hydrolases"/>
    <property type="match status" value="1"/>
</dbReference>
<evidence type="ECO:0000259" key="1">
    <source>
        <dbReference type="Pfam" id="PF12697"/>
    </source>
</evidence>
<dbReference type="InterPro" id="IPR029058">
    <property type="entry name" value="AB_hydrolase_fold"/>
</dbReference>
<dbReference type="Gene3D" id="3.40.50.1820">
    <property type="entry name" value="alpha/beta hydrolase"/>
    <property type="match status" value="1"/>
</dbReference>
<evidence type="ECO:0000313" key="3">
    <source>
        <dbReference type="Proteomes" id="UP000235786"/>
    </source>
</evidence>
<gene>
    <name evidence="2" type="ORF">L207DRAFT_518760</name>
</gene>
<name>A0A2J6R1L4_HYAVF</name>
<reference evidence="2 3" key="1">
    <citation type="submission" date="2016-04" db="EMBL/GenBank/DDBJ databases">
        <title>A degradative enzymes factory behind the ericoid mycorrhizal symbiosis.</title>
        <authorList>
            <consortium name="DOE Joint Genome Institute"/>
            <person name="Martino E."/>
            <person name="Morin E."/>
            <person name="Grelet G."/>
            <person name="Kuo A."/>
            <person name="Kohler A."/>
            <person name="Daghino S."/>
            <person name="Barry K."/>
            <person name="Choi C."/>
            <person name="Cichocki N."/>
            <person name="Clum A."/>
            <person name="Copeland A."/>
            <person name="Hainaut M."/>
            <person name="Haridas S."/>
            <person name="Labutti K."/>
            <person name="Lindquist E."/>
            <person name="Lipzen A."/>
            <person name="Khouja H.-R."/>
            <person name="Murat C."/>
            <person name="Ohm R."/>
            <person name="Olson A."/>
            <person name="Spatafora J."/>
            <person name="Veneault-Fourrey C."/>
            <person name="Henrissat B."/>
            <person name="Grigoriev I."/>
            <person name="Martin F."/>
            <person name="Perotto S."/>
        </authorList>
    </citation>
    <scope>NUCLEOTIDE SEQUENCE [LARGE SCALE GENOMIC DNA]</scope>
    <source>
        <strain evidence="2 3">F</strain>
    </source>
</reference>
<dbReference type="PANTHER" id="PTHR43194">
    <property type="entry name" value="HYDROLASE ALPHA/BETA FOLD FAMILY"/>
    <property type="match status" value="1"/>
</dbReference>
<proteinExistence type="predicted"/>
<dbReference type="OrthoDB" id="8119704at2759"/>
<protein>
    <submittedName>
        <fullName evidence="2">Alpha/beta-hydrolase</fullName>
    </submittedName>
</protein>
<dbReference type="AlphaFoldDB" id="A0A2J6R1L4"/>
<dbReference type="STRING" id="1149755.A0A2J6R1L4"/>
<accession>A0A2J6R1L4</accession>
<dbReference type="InterPro" id="IPR000073">
    <property type="entry name" value="AB_hydrolase_1"/>
</dbReference>
<dbReference type="GO" id="GO:0016787">
    <property type="term" value="F:hydrolase activity"/>
    <property type="evidence" value="ECO:0007669"/>
    <property type="project" value="UniProtKB-KW"/>
</dbReference>
<feature type="domain" description="AB hydrolase-1" evidence="1">
    <location>
        <begin position="62"/>
        <end position="297"/>
    </location>
</feature>
<dbReference type="PANTHER" id="PTHR43194:SF2">
    <property type="entry name" value="PEROXISOMAL MEMBRANE PROTEIN LPX1"/>
    <property type="match status" value="1"/>
</dbReference>